<dbReference type="EMBL" id="PYDT01000001">
    <property type="protein sequence ID" value="THU74414.1"/>
    <property type="molecule type" value="Genomic_DNA"/>
</dbReference>
<name>A0A4S8KGE2_MUSBA</name>
<evidence type="ECO:0000313" key="2">
    <source>
        <dbReference type="EMBL" id="THU74414.1"/>
    </source>
</evidence>
<gene>
    <name evidence="2" type="ORF">C4D60_Mb04t33090</name>
</gene>
<dbReference type="PANTHER" id="PTHR38360:SF1">
    <property type="entry name" value="F12P19.7"/>
    <property type="match status" value="1"/>
</dbReference>
<reference evidence="2 3" key="1">
    <citation type="journal article" date="2019" name="Nat. Plants">
        <title>Genome sequencing of Musa balbisiana reveals subgenome evolution and function divergence in polyploid bananas.</title>
        <authorList>
            <person name="Yao X."/>
        </authorList>
    </citation>
    <scope>NUCLEOTIDE SEQUENCE [LARGE SCALE GENOMIC DNA]</scope>
    <source>
        <strain evidence="3">cv. DH-PKW</strain>
        <tissue evidence="2">Leaves</tissue>
    </source>
</reference>
<evidence type="ECO:0000256" key="1">
    <source>
        <dbReference type="SAM" id="SignalP"/>
    </source>
</evidence>
<sequence>MAPSSWLPLFFLALYQIALPIEAAAKASPVVGNICRVDDAELFHVYYGQSFKVIKNSIDGKSYLLMQSNSRMAARTKYCTGRIKSFVVPLSNYSVDTANLPVSFFEVRSTSAQRAEWIKYLATFTNSEVRANSVYDAGIWSFAKESYKLQDEGVITINPELCDRSPSTPMDPTIVPCQ</sequence>
<keyword evidence="3" id="KW-1185">Reference proteome</keyword>
<protein>
    <submittedName>
        <fullName evidence="2">Uncharacterized protein</fullName>
    </submittedName>
</protein>
<dbReference type="STRING" id="52838.A0A4S8KGE2"/>
<dbReference type="AlphaFoldDB" id="A0A4S8KGE2"/>
<keyword evidence="1" id="KW-0732">Signal</keyword>
<dbReference type="PANTHER" id="PTHR38360">
    <property type="entry name" value="OS03G0120000 PROTEIN"/>
    <property type="match status" value="1"/>
</dbReference>
<feature type="chain" id="PRO_5020412647" evidence="1">
    <location>
        <begin position="24"/>
        <end position="178"/>
    </location>
</feature>
<comment type="caution">
    <text evidence="2">The sequence shown here is derived from an EMBL/GenBank/DDBJ whole genome shotgun (WGS) entry which is preliminary data.</text>
</comment>
<proteinExistence type="predicted"/>
<feature type="signal peptide" evidence="1">
    <location>
        <begin position="1"/>
        <end position="23"/>
    </location>
</feature>
<evidence type="ECO:0000313" key="3">
    <source>
        <dbReference type="Proteomes" id="UP000317650"/>
    </source>
</evidence>
<dbReference type="Proteomes" id="UP000317650">
    <property type="component" value="Chromosome 4"/>
</dbReference>
<organism evidence="2 3">
    <name type="scientific">Musa balbisiana</name>
    <name type="common">Banana</name>
    <dbReference type="NCBI Taxonomy" id="52838"/>
    <lineage>
        <taxon>Eukaryota</taxon>
        <taxon>Viridiplantae</taxon>
        <taxon>Streptophyta</taxon>
        <taxon>Embryophyta</taxon>
        <taxon>Tracheophyta</taxon>
        <taxon>Spermatophyta</taxon>
        <taxon>Magnoliopsida</taxon>
        <taxon>Liliopsida</taxon>
        <taxon>Zingiberales</taxon>
        <taxon>Musaceae</taxon>
        <taxon>Musa</taxon>
    </lineage>
</organism>
<accession>A0A4S8KGE2</accession>